<dbReference type="Proteomes" id="UP000824782">
    <property type="component" value="Unassembled WGS sequence"/>
</dbReference>
<dbReference type="PANTHER" id="PTHR15249">
    <property type="entry name" value="TRAF FAMILY MEMBER-ASSOCIATED NF-KAPPA-B ACTIVATOR"/>
    <property type="match status" value="1"/>
</dbReference>
<dbReference type="GO" id="GO:0043124">
    <property type="term" value="P:negative regulation of canonical NF-kappaB signal transduction"/>
    <property type="evidence" value="ECO:0007669"/>
    <property type="project" value="InterPro"/>
</dbReference>
<dbReference type="Pfam" id="PF12845">
    <property type="entry name" value="TBD"/>
    <property type="match status" value="1"/>
</dbReference>
<evidence type="ECO:0000313" key="4">
    <source>
        <dbReference type="EMBL" id="KAG8559833.1"/>
    </source>
</evidence>
<evidence type="ECO:0000259" key="3">
    <source>
        <dbReference type="Pfam" id="PF12845"/>
    </source>
</evidence>
<proteinExistence type="predicted"/>
<reference evidence="4" key="1">
    <citation type="thesis" date="2020" institute="ProQuest LLC" country="789 East Eisenhower Parkway, Ann Arbor, MI, USA">
        <title>Comparative Genomics and Chromosome Evolution.</title>
        <authorList>
            <person name="Mudd A.B."/>
        </authorList>
    </citation>
    <scope>NUCLEOTIDE SEQUENCE</scope>
    <source>
        <strain evidence="4">237g6f4</strain>
        <tissue evidence="4">Blood</tissue>
    </source>
</reference>
<dbReference type="EMBL" id="WNYA01000008">
    <property type="protein sequence ID" value="KAG8559833.1"/>
    <property type="molecule type" value="Genomic_DNA"/>
</dbReference>
<evidence type="ECO:0000256" key="1">
    <source>
        <dbReference type="ARBA" id="ARBA00022553"/>
    </source>
</evidence>
<dbReference type="AlphaFoldDB" id="A0AAV7AI87"/>
<keyword evidence="5" id="KW-1185">Reference proteome</keyword>
<keyword evidence="2" id="KW-0175">Coiled coil</keyword>
<name>A0AAV7AI87_ENGPU</name>
<sequence length="306" mass="34040">MRNPKHYSRYLRRCSISGTTQRLGVERIFSDLKEEFSRICKLTREQSSQLNTFLVKREIASGNDTRLQFSMPVQCTDEENEEAQILQKPKDKAVRSQFSPITPRGVGPDDDLSVSVESLSNLSVKFPPSSDECEFLESAPGKPPLLPSALEHEAIPNKQFTEAILKNLSAARASPPYSPRSPRTACHLDQHVELGSNYRGTMVPSDEDSGLFLAAGSPVGHCINTFQIPDTSDVDLPAQITERTVRGPQQPIWKPSSPHDNVLSRSEKWDQDSSSICEFCQAVFPPSSALEGDFLRHLNTHFNGQS</sequence>
<accession>A0AAV7AI87</accession>
<evidence type="ECO:0000256" key="2">
    <source>
        <dbReference type="ARBA" id="ARBA00023054"/>
    </source>
</evidence>
<dbReference type="PANTHER" id="PTHR15249:SF0">
    <property type="entry name" value="TRAF FAMILY MEMBER-ASSOCIATED NF-KAPPA-B ACTIVATOR"/>
    <property type="match status" value="1"/>
</dbReference>
<protein>
    <recommendedName>
        <fullName evidence="3">Tbk1/Ikki binding domain-containing protein</fullName>
    </recommendedName>
</protein>
<comment type="caution">
    <text evidence="4">The sequence shown here is derived from an EMBL/GenBank/DDBJ whole genome shotgun (WGS) entry which is preliminary data.</text>
</comment>
<organism evidence="4 5">
    <name type="scientific">Engystomops pustulosus</name>
    <name type="common">Tungara frog</name>
    <name type="synonym">Physalaemus pustulosus</name>
    <dbReference type="NCBI Taxonomy" id="76066"/>
    <lineage>
        <taxon>Eukaryota</taxon>
        <taxon>Metazoa</taxon>
        <taxon>Chordata</taxon>
        <taxon>Craniata</taxon>
        <taxon>Vertebrata</taxon>
        <taxon>Euteleostomi</taxon>
        <taxon>Amphibia</taxon>
        <taxon>Batrachia</taxon>
        <taxon>Anura</taxon>
        <taxon>Neobatrachia</taxon>
        <taxon>Hyloidea</taxon>
        <taxon>Leptodactylidae</taxon>
        <taxon>Leiuperinae</taxon>
        <taxon>Engystomops</taxon>
    </lineage>
</organism>
<evidence type="ECO:0000313" key="5">
    <source>
        <dbReference type="Proteomes" id="UP000824782"/>
    </source>
</evidence>
<dbReference type="InterPro" id="IPR039669">
    <property type="entry name" value="TANK"/>
</dbReference>
<gene>
    <name evidence="4" type="ORF">GDO81_017471</name>
</gene>
<dbReference type="InterPro" id="IPR024581">
    <property type="entry name" value="TBD"/>
</dbReference>
<feature type="domain" description="Tbk1/Ikki binding" evidence="3">
    <location>
        <begin position="25"/>
        <end position="78"/>
    </location>
</feature>
<keyword evidence="1" id="KW-0597">Phosphoprotein</keyword>